<feature type="transmembrane region" description="Helical" evidence="1">
    <location>
        <begin position="609"/>
        <end position="629"/>
    </location>
</feature>
<dbReference type="Proteomes" id="UP000053477">
    <property type="component" value="Unassembled WGS sequence"/>
</dbReference>
<organism evidence="2 3">
    <name type="scientific">Schizopora paradoxa</name>
    <dbReference type="NCBI Taxonomy" id="27342"/>
    <lineage>
        <taxon>Eukaryota</taxon>
        <taxon>Fungi</taxon>
        <taxon>Dikarya</taxon>
        <taxon>Basidiomycota</taxon>
        <taxon>Agaricomycotina</taxon>
        <taxon>Agaricomycetes</taxon>
        <taxon>Hymenochaetales</taxon>
        <taxon>Schizoporaceae</taxon>
        <taxon>Schizopora</taxon>
    </lineage>
</organism>
<feature type="transmembrane region" description="Helical" evidence="1">
    <location>
        <begin position="484"/>
        <end position="503"/>
    </location>
</feature>
<evidence type="ECO:0000256" key="1">
    <source>
        <dbReference type="SAM" id="Phobius"/>
    </source>
</evidence>
<proteinExistence type="predicted"/>
<gene>
    <name evidence="2" type="ORF">SCHPADRAFT_941838</name>
</gene>
<feature type="transmembrane region" description="Helical" evidence="1">
    <location>
        <begin position="650"/>
        <end position="679"/>
    </location>
</feature>
<keyword evidence="1" id="KW-0472">Membrane</keyword>
<evidence type="ECO:0000313" key="2">
    <source>
        <dbReference type="EMBL" id="KLO11689.1"/>
    </source>
</evidence>
<feature type="transmembrane region" description="Helical" evidence="1">
    <location>
        <begin position="523"/>
        <end position="543"/>
    </location>
</feature>
<reference evidence="2 3" key="1">
    <citation type="submission" date="2015-04" db="EMBL/GenBank/DDBJ databases">
        <title>Complete genome sequence of Schizopora paradoxa KUC8140, a cosmopolitan wood degrader in East Asia.</title>
        <authorList>
            <consortium name="DOE Joint Genome Institute"/>
            <person name="Min B."/>
            <person name="Park H."/>
            <person name="Jang Y."/>
            <person name="Kim J.-J."/>
            <person name="Kim K.H."/>
            <person name="Pangilinan J."/>
            <person name="Lipzen A."/>
            <person name="Riley R."/>
            <person name="Grigoriev I.V."/>
            <person name="Spatafora J.W."/>
            <person name="Choi I.-G."/>
        </authorList>
    </citation>
    <scope>NUCLEOTIDE SEQUENCE [LARGE SCALE GENOMIC DNA]</scope>
    <source>
        <strain evidence="2 3">KUC8140</strain>
    </source>
</reference>
<dbReference type="AlphaFoldDB" id="A0A0H2RIR6"/>
<keyword evidence="1" id="KW-0812">Transmembrane</keyword>
<keyword evidence="1" id="KW-1133">Transmembrane helix</keyword>
<dbReference type="InParanoid" id="A0A0H2RIR6"/>
<name>A0A0H2RIR6_9AGAM</name>
<dbReference type="STRING" id="27342.A0A0H2RIR6"/>
<dbReference type="EMBL" id="KQ085994">
    <property type="protein sequence ID" value="KLO11689.1"/>
    <property type="molecule type" value="Genomic_DNA"/>
</dbReference>
<feature type="transmembrane region" description="Helical" evidence="1">
    <location>
        <begin position="564"/>
        <end position="589"/>
    </location>
</feature>
<feature type="transmembrane region" description="Helical" evidence="1">
    <location>
        <begin position="746"/>
        <end position="773"/>
    </location>
</feature>
<evidence type="ECO:0000313" key="3">
    <source>
        <dbReference type="Proteomes" id="UP000053477"/>
    </source>
</evidence>
<keyword evidence="3" id="KW-1185">Reference proteome</keyword>
<protein>
    <submittedName>
        <fullName evidence="2">Uncharacterized protein</fullName>
    </submittedName>
</protein>
<sequence length="838" mass="97178">MIEEEPILSISIDCEAIDERDIGLRIQDRTPDEPQVYFESRDTQQITHPSSYAKNSRKYKLAVEEFFRLDVKPPTTSIAKRNSELVNQSLNYEDYDEKSFEQFTEENWDVLDRRNDLLENYVKSSNATNSRATLSDLRNAYKRFCDAVNEFELNASTLRVDSRALTLCKIIVSQSCSDIFEVQQDFCPSRRPSIPSRVKERLRGWERSKEKDWKIEYGRALHDFENHLGRIVPPRELTRKRVEDRERRRATAIELARAEAFGQGQKTEVLDPMPNDIQKRALENYLDELASQDSVGNWDFWLGDLEQVRSTQHRKDIEAFEREFEPGVWNALMHETVWGEGWLLKIRAEREWMKDDRKDYPTDWEEQTWLLHRLWYEDVEDWTKRRDMQMQDLNSFGNKCVDLLKELGKIDGCISSHEINIFNRYERTYNTERWHTLTDHIRGMKIAFCLGDEDAFLERCTSSFELINQSLVTLIRKQDHFRNTFMDSAAVAIFFSSITATTLQFSFTSANQSSSSTVVNLCWFASLVLSIASATNSFLGAIVHQSPEYLRSSQHPDYHFLQVWFRYVPPTLLTISGVLFLTGISAFTFLSSRTSPNPFPDQGTTVKTITASLIFANFLAVLIIFMLSFTKILHSAYSTTTSTLVEAKNFLIHLVFVLVLGSLALLVGPFITIYCLIRYKIFPPNYAFVLSPGWEQIDATHGHVVFGDFGKIGRVLHATFFKHLGELKNTKLCRITNKCMSPPTLYVYHLGVILSLGSLALIAIPFVTLYFYVRYGRRQNRGDLGSYGRAGYQSFDRHWVEFKKANQKFLSFVNRPIPFLFGHWRRLRGYIMTSLAGP</sequence>
<accession>A0A0H2RIR6</accession>